<keyword evidence="6" id="KW-0408">Iron</keyword>
<dbReference type="InterPro" id="IPR012910">
    <property type="entry name" value="Plug_dom"/>
</dbReference>
<evidence type="ECO:0000256" key="14">
    <source>
        <dbReference type="SAM" id="SignalP"/>
    </source>
</evidence>
<dbReference type="PROSITE" id="PS52016">
    <property type="entry name" value="TONB_DEPENDENT_REC_3"/>
    <property type="match status" value="1"/>
</dbReference>
<dbReference type="Proteomes" id="UP000308038">
    <property type="component" value="Unassembled WGS sequence"/>
</dbReference>
<feature type="domain" description="TonB-dependent receptor-like beta-barrel" evidence="15">
    <location>
        <begin position="482"/>
        <end position="777"/>
    </location>
</feature>
<keyword evidence="18" id="KW-1185">Reference proteome</keyword>
<organism evidence="17 18">
    <name type="scientific">Sphingomonas olei</name>
    <dbReference type="NCBI Taxonomy" id="1886787"/>
    <lineage>
        <taxon>Bacteria</taxon>
        <taxon>Pseudomonadati</taxon>
        <taxon>Pseudomonadota</taxon>
        <taxon>Alphaproteobacteria</taxon>
        <taxon>Sphingomonadales</taxon>
        <taxon>Sphingomonadaceae</taxon>
        <taxon>Sphingomonas</taxon>
    </lineage>
</organism>
<proteinExistence type="inferred from homology"/>
<keyword evidence="17" id="KW-0675">Receptor</keyword>
<dbReference type="Pfam" id="PF07715">
    <property type="entry name" value="Plug"/>
    <property type="match status" value="1"/>
</dbReference>
<evidence type="ECO:0000256" key="4">
    <source>
        <dbReference type="ARBA" id="ARBA00022496"/>
    </source>
</evidence>
<evidence type="ECO:0000256" key="12">
    <source>
        <dbReference type="RuleBase" id="RU003357"/>
    </source>
</evidence>
<evidence type="ECO:0000256" key="3">
    <source>
        <dbReference type="ARBA" id="ARBA00022452"/>
    </source>
</evidence>
<comment type="similarity">
    <text evidence="11 12">Belongs to the TonB-dependent receptor family.</text>
</comment>
<keyword evidence="10 11" id="KW-0998">Cell outer membrane</keyword>
<evidence type="ECO:0000256" key="10">
    <source>
        <dbReference type="ARBA" id="ARBA00023237"/>
    </source>
</evidence>
<protein>
    <submittedName>
        <fullName evidence="17">TonB-dependent receptor</fullName>
    </submittedName>
</protein>
<keyword evidence="2 11" id="KW-0813">Transport</keyword>
<evidence type="ECO:0000256" key="9">
    <source>
        <dbReference type="ARBA" id="ARBA00023136"/>
    </source>
</evidence>
<evidence type="ECO:0000259" key="15">
    <source>
        <dbReference type="Pfam" id="PF00593"/>
    </source>
</evidence>
<gene>
    <name evidence="17" type="ORF">E5988_10120</name>
</gene>
<evidence type="ECO:0000259" key="16">
    <source>
        <dbReference type="Pfam" id="PF07715"/>
    </source>
</evidence>
<keyword evidence="4" id="KW-0410">Iron transport</keyword>
<feature type="chain" id="PRO_5045817446" evidence="14">
    <location>
        <begin position="25"/>
        <end position="1010"/>
    </location>
</feature>
<accession>A0ABY2QFY8</accession>
<keyword evidence="14" id="KW-0732">Signal</keyword>
<evidence type="ECO:0000313" key="17">
    <source>
        <dbReference type="EMBL" id="THG39527.1"/>
    </source>
</evidence>
<evidence type="ECO:0000256" key="6">
    <source>
        <dbReference type="ARBA" id="ARBA00023004"/>
    </source>
</evidence>
<dbReference type="EMBL" id="SSTI01000007">
    <property type="protein sequence ID" value="THG39527.1"/>
    <property type="molecule type" value="Genomic_DNA"/>
</dbReference>
<dbReference type="Gene3D" id="2.40.170.20">
    <property type="entry name" value="TonB-dependent receptor, beta-barrel domain"/>
    <property type="match status" value="3"/>
</dbReference>
<keyword evidence="3 11" id="KW-1134">Transmembrane beta strand</keyword>
<evidence type="ECO:0000256" key="1">
    <source>
        <dbReference type="ARBA" id="ARBA00004571"/>
    </source>
</evidence>
<evidence type="ECO:0000256" key="2">
    <source>
        <dbReference type="ARBA" id="ARBA00022448"/>
    </source>
</evidence>
<dbReference type="InterPro" id="IPR036942">
    <property type="entry name" value="Beta-barrel_TonB_sf"/>
</dbReference>
<dbReference type="InterPro" id="IPR000531">
    <property type="entry name" value="Beta-barrel_TonB"/>
</dbReference>
<dbReference type="Pfam" id="PF00593">
    <property type="entry name" value="TonB_dep_Rec_b-barrel"/>
    <property type="match status" value="1"/>
</dbReference>
<evidence type="ECO:0000256" key="8">
    <source>
        <dbReference type="ARBA" id="ARBA00023077"/>
    </source>
</evidence>
<keyword evidence="9 11" id="KW-0472">Membrane</keyword>
<feature type="domain" description="TonB-dependent receptor plug" evidence="16">
    <location>
        <begin position="72"/>
        <end position="179"/>
    </location>
</feature>
<sequence>MRKIDLLSASAVALLAMLPSTAFGQTTSADPAPAQPAPAQQAPGSTGFSPAAQEAGWVSDIVVTAQRQAQTLQDVPIAVSAFSAETLQAQQIDNASDLQLTLPNVTFSKGNFTGSSFTIRGIGDLCVGISCDAATAVHINGTPLFATRIFETEYFDLERVEVLRGPQGTLFGRSATSGVVNFITAKPRTDKFSASGDAEYGNYDSIRLKGMINVPLGDTAAVRLAGFYLKRDGYTENIYNDTRIDGRDMYAIRGSFRWEPSVDTTLDLMGYYFREKDDRLRIQKQQCQRDPTGTLGCLNGRLDFQRSNTNASFTGTLGSREFLGITFGAFRAAGIDASLLGLNSLYGPDAYAGYLDSPDVRKVASAVNPTYFTDELQIQGRLEHNFGPIRAQLTGFYHETSVDSSQDYTLGVGNSQGIIPGLTALSAFAASPTLAPYFRPIANALIPNGVGSSLCTSEAVANGLGSYGGFKRCADTPLAFDRSTQKTKAWSAEAIISSDFDGMFNFLLGGIYVQNKLTNGDYYVNAFPIDYVAGVLGSLQSLAQAGAGVPPSFSATPFFLNATPEFKLKSYGIFGETYFDFTDQLKLTLGLRYNNDNKSLRARSTLASFLTPYTQTGSAFDSPYYGTYDADPVTPGIQPFQRRNRTFDEFTGRAVLDYQFTPNNLVYASYSRGYKSGGFNPAVQVPGLTIPDAFEPEIVNAFEIGSKNTFGNGQLTLNVTGFYYQYKNLQLSRIVARSSINDNIDANIWGVEAEAIIRPARDWAINLGASYLKTSVQEEGLFINQRDPSGGDRNSVIIKDIGGAFNCVVRGPTAAAAEAFVSAANNVINTTAGLTAANGLRGPSPYPVDANVGAPSGAFSLCNTLQTLAGPTSPLNPGNLIQVVDGVGVSIKGNSLPQAPIAKFSAGIQKTFEFSNGMNLVPRFDLTYTGESYGNIFNGRVNRIQGYEQANAQIQLNGMDDRWYVRGFIQNIFDNNATTGLYLTDQSSGLFTNIFTLEPRRYGIGAGFRF</sequence>
<name>A0ABY2QFY8_9SPHN</name>
<evidence type="ECO:0000256" key="11">
    <source>
        <dbReference type="PROSITE-ProRule" id="PRU01360"/>
    </source>
</evidence>
<reference evidence="17 18" key="1">
    <citation type="submission" date="2019-04" db="EMBL/GenBank/DDBJ databases">
        <title>Microbes associate with the intestines of laboratory mice.</title>
        <authorList>
            <person name="Navarre W."/>
            <person name="Wong E."/>
            <person name="Huang K.C."/>
            <person name="Tropini C."/>
            <person name="Ng K."/>
            <person name="Yu B."/>
        </authorList>
    </citation>
    <scope>NUCLEOTIDE SEQUENCE [LARGE SCALE GENOMIC DNA]</scope>
    <source>
        <strain evidence="17 18">NM83_B4-11</strain>
    </source>
</reference>
<keyword evidence="7" id="KW-0406">Ion transport</keyword>
<feature type="region of interest" description="Disordered" evidence="13">
    <location>
        <begin position="26"/>
        <end position="51"/>
    </location>
</feature>
<dbReference type="PANTHER" id="PTHR32552:SF81">
    <property type="entry name" value="TONB-DEPENDENT OUTER MEMBRANE RECEPTOR"/>
    <property type="match status" value="1"/>
</dbReference>
<feature type="signal peptide" evidence="14">
    <location>
        <begin position="1"/>
        <end position="24"/>
    </location>
</feature>
<comment type="subcellular location">
    <subcellularLocation>
        <location evidence="1 11">Cell outer membrane</location>
        <topology evidence="1 11">Multi-pass membrane protein</topology>
    </subcellularLocation>
</comment>
<dbReference type="SUPFAM" id="SSF56935">
    <property type="entry name" value="Porins"/>
    <property type="match status" value="1"/>
</dbReference>
<evidence type="ECO:0000256" key="13">
    <source>
        <dbReference type="SAM" id="MobiDB-lite"/>
    </source>
</evidence>
<dbReference type="InterPro" id="IPR039426">
    <property type="entry name" value="TonB-dep_rcpt-like"/>
</dbReference>
<keyword evidence="8 12" id="KW-0798">TonB box</keyword>
<dbReference type="RefSeq" id="WP_136451609.1">
    <property type="nucleotide sequence ID" value="NZ_SSTI01000007.1"/>
</dbReference>
<keyword evidence="5 11" id="KW-0812">Transmembrane</keyword>
<evidence type="ECO:0000256" key="7">
    <source>
        <dbReference type="ARBA" id="ARBA00023065"/>
    </source>
</evidence>
<evidence type="ECO:0000256" key="5">
    <source>
        <dbReference type="ARBA" id="ARBA00022692"/>
    </source>
</evidence>
<evidence type="ECO:0000313" key="18">
    <source>
        <dbReference type="Proteomes" id="UP000308038"/>
    </source>
</evidence>
<dbReference type="PANTHER" id="PTHR32552">
    <property type="entry name" value="FERRICHROME IRON RECEPTOR-RELATED"/>
    <property type="match status" value="1"/>
</dbReference>
<comment type="caution">
    <text evidence="17">The sequence shown here is derived from an EMBL/GenBank/DDBJ whole genome shotgun (WGS) entry which is preliminary data.</text>
</comment>